<protein>
    <submittedName>
        <fullName evidence="1">Uncharacterized protein</fullName>
    </submittedName>
</protein>
<sequence>WRAATAGWGNGTQWQMCASSSPLLSPQARHDTRTAFCRTIWDRGRHG</sequence>
<dbReference type="AlphaFoldDB" id="A0A6J4VTX6"/>
<evidence type="ECO:0000313" key="1">
    <source>
        <dbReference type="EMBL" id="CAA9585272.1"/>
    </source>
</evidence>
<feature type="non-terminal residue" evidence="1">
    <location>
        <position position="47"/>
    </location>
</feature>
<organism evidence="1">
    <name type="scientific">uncultured Thermomicrobiales bacterium</name>
    <dbReference type="NCBI Taxonomy" id="1645740"/>
    <lineage>
        <taxon>Bacteria</taxon>
        <taxon>Pseudomonadati</taxon>
        <taxon>Thermomicrobiota</taxon>
        <taxon>Thermomicrobia</taxon>
        <taxon>Thermomicrobiales</taxon>
        <taxon>environmental samples</taxon>
    </lineage>
</organism>
<feature type="non-terminal residue" evidence="1">
    <location>
        <position position="1"/>
    </location>
</feature>
<proteinExistence type="predicted"/>
<accession>A0A6J4VTX6</accession>
<gene>
    <name evidence="1" type="ORF">AVDCRST_MAG88-3839</name>
</gene>
<name>A0A6J4VTX6_9BACT</name>
<reference evidence="1" key="1">
    <citation type="submission" date="2020-02" db="EMBL/GenBank/DDBJ databases">
        <authorList>
            <person name="Meier V. D."/>
        </authorList>
    </citation>
    <scope>NUCLEOTIDE SEQUENCE</scope>
    <source>
        <strain evidence="1">AVDCRST_MAG88</strain>
    </source>
</reference>
<dbReference type="EMBL" id="CADCWM010000939">
    <property type="protein sequence ID" value="CAA9585272.1"/>
    <property type="molecule type" value="Genomic_DNA"/>
</dbReference>